<protein>
    <submittedName>
        <fullName evidence="2">Uncharacterized protein</fullName>
    </submittedName>
</protein>
<accession>A0A7C8I352</accession>
<dbReference type="Proteomes" id="UP000481861">
    <property type="component" value="Unassembled WGS sequence"/>
</dbReference>
<reference evidence="2 3" key="1">
    <citation type="submission" date="2020-01" db="EMBL/GenBank/DDBJ databases">
        <authorList>
            <consortium name="DOE Joint Genome Institute"/>
            <person name="Haridas S."/>
            <person name="Albert R."/>
            <person name="Binder M."/>
            <person name="Bloem J."/>
            <person name="Labutti K."/>
            <person name="Salamov A."/>
            <person name="Andreopoulos B."/>
            <person name="Baker S.E."/>
            <person name="Barry K."/>
            <person name="Bills G."/>
            <person name="Bluhm B.H."/>
            <person name="Cannon C."/>
            <person name="Castanera R."/>
            <person name="Culley D.E."/>
            <person name="Daum C."/>
            <person name="Ezra D."/>
            <person name="Gonzalez J.B."/>
            <person name="Henrissat B."/>
            <person name="Kuo A."/>
            <person name="Liang C."/>
            <person name="Lipzen A."/>
            <person name="Lutzoni F."/>
            <person name="Magnuson J."/>
            <person name="Mondo S."/>
            <person name="Nolan M."/>
            <person name="Ohm R."/>
            <person name="Pangilinan J."/>
            <person name="Park H.-J.H."/>
            <person name="Ramirez L."/>
            <person name="Alfaro M."/>
            <person name="Sun H."/>
            <person name="Tritt A."/>
            <person name="Yoshinaga Y."/>
            <person name="Zwiers L.-H.L."/>
            <person name="Turgeon B.G."/>
            <person name="Goodwin S.B."/>
            <person name="Spatafora J.W."/>
            <person name="Crous P.W."/>
            <person name="Grigoriev I.V."/>
        </authorList>
    </citation>
    <scope>NUCLEOTIDE SEQUENCE [LARGE SCALE GENOMIC DNA]</scope>
    <source>
        <strain evidence="2 3">CBS 611.86</strain>
    </source>
</reference>
<feature type="region of interest" description="Disordered" evidence="1">
    <location>
        <begin position="1"/>
        <end position="31"/>
    </location>
</feature>
<sequence>MSVQDPIDPPAPAPAQRKPLGEISGNTQIEPSAAAAKSLFIAEYDEDELLSEPPSDPAPEDLELADNDKGEGSNEFAKIAGAAETASQIPVSQAGLTQAFESPVPRSGARQRSRSLLDEDPAGVVDVRWRASFGDPDKNSIPKANDSELNYSLAIVDRTRLWQ</sequence>
<evidence type="ECO:0000313" key="2">
    <source>
        <dbReference type="EMBL" id="KAF2869637.1"/>
    </source>
</evidence>
<dbReference type="OrthoDB" id="3784086at2759"/>
<evidence type="ECO:0000256" key="1">
    <source>
        <dbReference type="SAM" id="MobiDB-lite"/>
    </source>
</evidence>
<name>A0A7C8I352_9PLEO</name>
<gene>
    <name evidence="2" type="ORF">BDV95DRAFT_575908</name>
</gene>
<feature type="region of interest" description="Disordered" evidence="1">
    <location>
        <begin position="44"/>
        <end position="73"/>
    </location>
</feature>
<feature type="region of interest" description="Disordered" evidence="1">
    <location>
        <begin position="97"/>
        <end position="121"/>
    </location>
</feature>
<dbReference type="EMBL" id="JAADJZ010000015">
    <property type="protein sequence ID" value="KAF2869637.1"/>
    <property type="molecule type" value="Genomic_DNA"/>
</dbReference>
<proteinExistence type="predicted"/>
<comment type="caution">
    <text evidence="2">The sequence shown here is derived from an EMBL/GenBank/DDBJ whole genome shotgun (WGS) entry which is preliminary data.</text>
</comment>
<dbReference type="AlphaFoldDB" id="A0A7C8I352"/>
<keyword evidence="3" id="KW-1185">Reference proteome</keyword>
<organism evidence="2 3">
    <name type="scientific">Massariosphaeria phaeospora</name>
    <dbReference type="NCBI Taxonomy" id="100035"/>
    <lineage>
        <taxon>Eukaryota</taxon>
        <taxon>Fungi</taxon>
        <taxon>Dikarya</taxon>
        <taxon>Ascomycota</taxon>
        <taxon>Pezizomycotina</taxon>
        <taxon>Dothideomycetes</taxon>
        <taxon>Pleosporomycetidae</taxon>
        <taxon>Pleosporales</taxon>
        <taxon>Pleosporales incertae sedis</taxon>
        <taxon>Massariosphaeria</taxon>
    </lineage>
</organism>
<evidence type="ECO:0000313" key="3">
    <source>
        <dbReference type="Proteomes" id="UP000481861"/>
    </source>
</evidence>